<reference evidence="2 3" key="1">
    <citation type="submission" date="2016-11" db="EMBL/GenBank/DDBJ databases">
        <authorList>
            <person name="Jaros S."/>
            <person name="Januszkiewicz K."/>
            <person name="Wedrychowicz H."/>
        </authorList>
    </citation>
    <scope>NUCLEOTIDE SEQUENCE [LARGE SCALE GENOMIC DNA]</scope>
    <source>
        <strain evidence="2 3">GAS138</strain>
    </source>
</reference>
<dbReference type="OrthoDB" id="8452156at2"/>
<dbReference type="Pfam" id="PF02627">
    <property type="entry name" value="CMD"/>
    <property type="match status" value="1"/>
</dbReference>
<dbReference type="InterPro" id="IPR029032">
    <property type="entry name" value="AhpD-like"/>
</dbReference>
<organism evidence="2 3">
    <name type="scientific">Bradyrhizobium erythrophlei</name>
    <dbReference type="NCBI Taxonomy" id="1437360"/>
    <lineage>
        <taxon>Bacteria</taxon>
        <taxon>Pseudomonadati</taxon>
        <taxon>Pseudomonadota</taxon>
        <taxon>Alphaproteobacteria</taxon>
        <taxon>Hyphomicrobiales</taxon>
        <taxon>Nitrobacteraceae</taxon>
        <taxon>Bradyrhizobium</taxon>
    </lineage>
</organism>
<evidence type="ECO:0000313" key="3">
    <source>
        <dbReference type="Proteomes" id="UP000189796"/>
    </source>
</evidence>
<sequence>MAYPTAYTSAVAIPLPSEQVVQQIMGKSYDPVRTLNVLKMFAGTEDLYEATIGIVHAMFQTKGIDPRTREMIILRAAKVLKAPYEAQANVVMAKNAGLTATEIDAAATDGPVSGINPEYVLVCKATDELSKSGTLRDETLRELLDRYGETISRKIVLMIGWFNMLSLFLNGCRVPLETTDKVGTRTSPLG</sequence>
<protein>
    <submittedName>
        <fullName evidence="2">Carboxymuconolactone decarboxylase family protein</fullName>
    </submittedName>
</protein>
<dbReference type="RefSeq" id="WP_079603805.1">
    <property type="nucleotide sequence ID" value="NZ_LT670817.1"/>
</dbReference>
<dbReference type="Gene3D" id="1.20.1290.10">
    <property type="entry name" value="AhpD-like"/>
    <property type="match status" value="1"/>
</dbReference>
<dbReference type="SUPFAM" id="SSF69118">
    <property type="entry name" value="AhpD-like"/>
    <property type="match status" value="1"/>
</dbReference>
<accession>A0A1M5TR06</accession>
<dbReference type="PANTHER" id="PTHR34846">
    <property type="entry name" value="4-CARBOXYMUCONOLACTONE DECARBOXYLASE FAMILY PROTEIN (AFU_ORTHOLOGUE AFUA_6G11590)"/>
    <property type="match status" value="1"/>
</dbReference>
<dbReference type="InterPro" id="IPR003779">
    <property type="entry name" value="CMD-like"/>
</dbReference>
<dbReference type="GO" id="GO:0051920">
    <property type="term" value="F:peroxiredoxin activity"/>
    <property type="evidence" value="ECO:0007669"/>
    <property type="project" value="InterPro"/>
</dbReference>
<evidence type="ECO:0000259" key="1">
    <source>
        <dbReference type="Pfam" id="PF02627"/>
    </source>
</evidence>
<feature type="domain" description="Carboxymuconolactone decarboxylase-like" evidence="1">
    <location>
        <begin position="46"/>
        <end position="108"/>
    </location>
</feature>
<proteinExistence type="predicted"/>
<name>A0A1M5TR06_9BRAD</name>
<dbReference type="Proteomes" id="UP000189796">
    <property type="component" value="Chromosome I"/>
</dbReference>
<dbReference type="EMBL" id="LT670817">
    <property type="protein sequence ID" value="SHH53154.1"/>
    <property type="molecule type" value="Genomic_DNA"/>
</dbReference>
<gene>
    <name evidence="2" type="ORF">SAMN05443248_5123</name>
</gene>
<evidence type="ECO:0000313" key="2">
    <source>
        <dbReference type="EMBL" id="SHH53154.1"/>
    </source>
</evidence>
<dbReference type="PANTHER" id="PTHR34846:SF5">
    <property type="entry name" value="CARBOXYMUCONOLACTONE DECARBOXYLASE-LIKE DOMAIN-CONTAINING PROTEIN"/>
    <property type="match status" value="1"/>
</dbReference>
<dbReference type="AlphaFoldDB" id="A0A1M5TR06"/>